<evidence type="ECO:0000313" key="1">
    <source>
        <dbReference type="EMBL" id="PZT55701.1"/>
    </source>
</evidence>
<evidence type="ECO:0000313" key="2">
    <source>
        <dbReference type="Proteomes" id="UP000249204"/>
    </source>
</evidence>
<sequence length="59" mass="6300">MKALEMIGEINEQELMELSGATEVQVASSWPCAIIPPVVIWTITDSANSCPSTACSSRC</sequence>
<accession>A0A2W6NIV4</accession>
<dbReference type="NCBIfam" id="NF038161">
    <property type="entry name" value="lant_II_LchA2"/>
    <property type="match status" value="1"/>
</dbReference>
<reference evidence="1 2" key="1">
    <citation type="submission" date="2018-06" db="EMBL/GenBank/DDBJ databases">
        <title>Isolation of heavy metals resistant Paenibacillus silvae NC2 from Gold-Copper mine in ZiJin, China.</title>
        <authorList>
            <person name="Xu J."/>
            <person name="Mazhar H.S."/>
            <person name="Rensing C."/>
        </authorList>
    </citation>
    <scope>NUCLEOTIDE SEQUENCE [LARGE SCALE GENOMIC DNA]</scope>
    <source>
        <strain evidence="1 2">NC2</strain>
    </source>
</reference>
<name>A0A2W6NIV4_9BACL</name>
<proteinExistence type="predicted"/>
<dbReference type="AlphaFoldDB" id="A0A2W6NIV4"/>
<protein>
    <submittedName>
        <fullName evidence="1">Uncharacterized protein</fullName>
    </submittedName>
</protein>
<organism evidence="1 2">
    <name type="scientific">Paenibacillus silvae</name>
    <dbReference type="NCBI Taxonomy" id="1325358"/>
    <lineage>
        <taxon>Bacteria</taxon>
        <taxon>Bacillati</taxon>
        <taxon>Bacillota</taxon>
        <taxon>Bacilli</taxon>
        <taxon>Bacillales</taxon>
        <taxon>Paenibacillaceae</taxon>
        <taxon>Paenibacillus</taxon>
    </lineage>
</organism>
<dbReference type="RefSeq" id="WP_111270223.1">
    <property type="nucleotide sequence ID" value="NZ_QKWW01000027.1"/>
</dbReference>
<comment type="caution">
    <text evidence="1">The sequence shown here is derived from an EMBL/GenBank/DDBJ whole genome shotgun (WGS) entry which is preliminary data.</text>
</comment>
<dbReference type="EMBL" id="QKWW01000027">
    <property type="protein sequence ID" value="PZT55701.1"/>
    <property type="molecule type" value="Genomic_DNA"/>
</dbReference>
<dbReference type="Proteomes" id="UP000249204">
    <property type="component" value="Unassembled WGS sequence"/>
</dbReference>
<gene>
    <name evidence="1" type="ORF">DN757_10680</name>
</gene>